<evidence type="ECO:0000313" key="3">
    <source>
        <dbReference type="Proteomes" id="UP000663829"/>
    </source>
</evidence>
<dbReference type="EMBL" id="CAJOBC010062811">
    <property type="protein sequence ID" value="CAF4215759.1"/>
    <property type="molecule type" value="Genomic_DNA"/>
</dbReference>
<dbReference type="EMBL" id="CAJNOQ010014765">
    <property type="protein sequence ID" value="CAF1348139.1"/>
    <property type="molecule type" value="Genomic_DNA"/>
</dbReference>
<dbReference type="Proteomes" id="UP000681722">
    <property type="component" value="Unassembled WGS sequence"/>
</dbReference>
<evidence type="ECO:0000313" key="2">
    <source>
        <dbReference type="EMBL" id="CAF4215759.1"/>
    </source>
</evidence>
<dbReference type="AlphaFoldDB" id="A0A815H1W0"/>
<name>A0A815H1W0_9BILA</name>
<gene>
    <name evidence="1" type="ORF">GPM918_LOCUS30769</name>
    <name evidence="2" type="ORF">SRO942_LOCUS31395</name>
</gene>
<keyword evidence="3" id="KW-1185">Reference proteome</keyword>
<sequence>MDRNVLRSLRQDKLIVITWLIKKQKWQEEKVVDLTRRKLSEQEKDVLSLGLNFVPTPKINPSKYVAHVIGNVESALYKTNIIQKEQIISRVRSAVDKNLPKAIRKNQKEKNLNKKQFETLRSLKEDKQIIVVPADKGDTYHLLKLAPSERIYKDLRAQLKSLEEKGVLETQMIQKFLKHKHLPIVKGQVKAHKQG</sequence>
<accession>A0A815H1W0</accession>
<dbReference type="OrthoDB" id="6782675at2759"/>
<evidence type="ECO:0000313" key="1">
    <source>
        <dbReference type="EMBL" id="CAF1348139.1"/>
    </source>
</evidence>
<dbReference type="Proteomes" id="UP000663829">
    <property type="component" value="Unassembled WGS sequence"/>
</dbReference>
<organism evidence="1 3">
    <name type="scientific">Didymodactylos carnosus</name>
    <dbReference type="NCBI Taxonomy" id="1234261"/>
    <lineage>
        <taxon>Eukaryota</taxon>
        <taxon>Metazoa</taxon>
        <taxon>Spiralia</taxon>
        <taxon>Gnathifera</taxon>
        <taxon>Rotifera</taxon>
        <taxon>Eurotatoria</taxon>
        <taxon>Bdelloidea</taxon>
        <taxon>Philodinida</taxon>
        <taxon>Philodinidae</taxon>
        <taxon>Didymodactylos</taxon>
    </lineage>
</organism>
<protein>
    <submittedName>
        <fullName evidence="1">Uncharacterized protein</fullName>
    </submittedName>
</protein>
<proteinExistence type="predicted"/>
<reference evidence="1" key="1">
    <citation type="submission" date="2021-02" db="EMBL/GenBank/DDBJ databases">
        <authorList>
            <person name="Nowell W R."/>
        </authorList>
    </citation>
    <scope>NUCLEOTIDE SEQUENCE</scope>
</reference>
<comment type="caution">
    <text evidence="1">The sequence shown here is derived from an EMBL/GenBank/DDBJ whole genome shotgun (WGS) entry which is preliminary data.</text>
</comment>